<evidence type="ECO:0000256" key="1">
    <source>
        <dbReference type="SAM" id="MobiDB-lite"/>
    </source>
</evidence>
<name>A0A8X6L6N0_TRICU</name>
<dbReference type="EMBL" id="BMAO01034537">
    <property type="protein sequence ID" value="GFQ97291.1"/>
    <property type="molecule type" value="Genomic_DNA"/>
</dbReference>
<proteinExistence type="predicted"/>
<evidence type="ECO:0000313" key="3">
    <source>
        <dbReference type="Proteomes" id="UP000887116"/>
    </source>
</evidence>
<gene>
    <name evidence="2" type="ORF">TNCT_84281</name>
</gene>
<reference evidence="2" key="1">
    <citation type="submission" date="2020-07" db="EMBL/GenBank/DDBJ databases">
        <title>Multicomponent nature underlies the extraordinary mechanical properties of spider dragline silk.</title>
        <authorList>
            <person name="Kono N."/>
            <person name="Nakamura H."/>
            <person name="Mori M."/>
            <person name="Yoshida Y."/>
            <person name="Ohtoshi R."/>
            <person name="Malay A.D."/>
            <person name="Moran D.A.P."/>
            <person name="Tomita M."/>
            <person name="Numata K."/>
            <person name="Arakawa K."/>
        </authorList>
    </citation>
    <scope>NUCLEOTIDE SEQUENCE</scope>
</reference>
<organism evidence="2 3">
    <name type="scientific">Trichonephila clavata</name>
    <name type="common">Joro spider</name>
    <name type="synonym">Nephila clavata</name>
    <dbReference type="NCBI Taxonomy" id="2740835"/>
    <lineage>
        <taxon>Eukaryota</taxon>
        <taxon>Metazoa</taxon>
        <taxon>Ecdysozoa</taxon>
        <taxon>Arthropoda</taxon>
        <taxon>Chelicerata</taxon>
        <taxon>Arachnida</taxon>
        <taxon>Araneae</taxon>
        <taxon>Araneomorphae</taxon>
        <taxon>Entelegynae</taxon>
        <taxon>Araneoidea</taxon>
        <taxon>Nephilidae</taxon>
        <taxon>Trichonephila</taxon>
    </lineage>
</organism>
<protein>
    <submittedName>
        <fullName evidence="2">Uncharacterized protein</fullName>
    </submittedName>
</protein>
<keyword evidence="3" id="KW-1185">Reference proteome</keyword>
<comment type="caution">
    <text evidence="2">The sequence shown here is derived from an EMBL/GenBank/DDBJ whole genome shotgun (WGS) entry which is preliminary data.</text>
</comment>
<dbReference type="Proteomes" id="UP000887116">
    <property type="component" value="Unassembled WGS sequence"/>
</dbReference>
<feature type="compositionally biased region" description="Basic residues" evidence="1">
    <location>
        <begin position="49"/>
        <end position="61"/>
    </location>
</feature>
<evidence type="ECO:0000313" key="2">
    <source>
        <dbReference type="EMBL" id="GFQ97291.1"/>
    </source>
</evidence>
<feature type="region of interest" description="Disordered" evidence="1">
    <location>
        <begin position="49"/>
        <end position="78"/>
    </location>
</feature>
<sequence>MPNFTSLKKGCLCGKRIYLLSWVIILPLVPVLRSARRSTSYDYIRPKRRRVKRKEKGKKIAKLSSGDHMKETSSIGKR</sequence>
<accession>A0A8X6L6N0</accession>
<dbReference type="AlphaFoldDB" id="A0A8X6L6N0"/>